<sequence length="241" mass="27141">MLPVRPFSRQACAMYLKCYSTRAKKSKRVINLYTSEYLDARYSNMPAQFLQSLQQQYFGIPALAEFGKLFGLQFLVRWDSPQDLKELRVGETKILGKAVQALVGAIFKDQGSQAAKDFIHTHFFSQKIDPTSVIEFPNPIQHLHSLCIRKKIDRPIARLLKETGRLTNSPVFIVGMFSGVHKIGEGFGSSLKMAEFRAAKDALIKFYSKEEKSFVLPSITEGEGFSGEFIPNPLKDTPPIA</sequence>
<evidence type="ECO:0000259" key="9">
    <source>
        <dbReference type="PROSITE" id="PS50137"/>
    </source>
</evidence>
<dbReference type="GO" id="GO:0006396">
    <property type="term" value="P:RNA processing"/>
    <property type="evidence" value="ECO:0007669"/>
    <property type="project" value="InterPro"/>
</dbReference>
<evidence type="ECO:0000313" key="12">
    <source>
        <dbReference type="Proteomes" id="UP000245609"/>
    </source>
</evidence>
<evidence type="ECO:0000256" key="3">
    <source>
        <dbReference type="ARBA" id="ARBA00022980"/>
    </source>
</evidence>
<comment type="caution">
    <text evidence="11">The sequence shown here is derived from an EMBL/GenBank/DDBJ whole genome shotgun (WGS) entry which is preliminary data.</text>
</comment>
<keyword evidence="12" id="KW-1185">Reference proteome</keyword>
<proteinExistence type="inferred from homology"/>
<feature type="domain" description="RNase III" evidence="10">
    <location>
        <begin position="29"/>
        <end position="111"/>
    </location>
</feature>
<keyword evidence="2 8" id="KW-0694">RNA-binding</keyword>
<evidence type="ECO:0000256" key="8">
    <source>
        <dbReference type="PROSITE-ProRule" id="PRU00266"/>
    </source>
</evidence>
<dbReference type="SMART" id="SM00358">
    <property type="entry name" value="DSRM"/>
    <property type="match status" value="1"/>
</dbReference>
<dbReference type="Pfam" id="PF14622">
    <property type="entry name" value="Ribonucleas_3_3"/>
    <property type="match status" value="1"/>
</dbReference>
<evidence type="ECO:0000256" key="2">
    <source>
        <dbReference type="ARBA" id="ARBA00022884"/>
    </source>
</evidence>
<dbReference type="STRING" id="133381.A0A2T9ZIE6"/>
<dbReference type="Gene3D" id="1.10.1520.10">
    <property type="entry name" value="Ribonuclease III domain"/>
    <property type="match status" value="1"/>
</dbReference>
<feature type="domain" description="DRBM" evidence="9">
    <location>
        <begin position="138"/>
        <end position="208"/>
    </location>
</feature>
<dbReference type="PROSITE" id="PS50137">
    <property type="entry name" value="DS_RBD"/>
    <property type="match status" value="1"/>
</dbReference>
<evidence type="ECO:0000259" key="10">
    <source>
        <dbReference type="PROSITE" id="PS50142"/>
    </source>
</evidence>
<keyword evidence="5" id="KW-0687">Ribonucleoprotein</keyword>
<reference evidence="11 12" key="1">
    <citation type="journal article" date="2018" name="MBio">
        <title>Comparative Genomics Reveals the Core Gene Toolbox for the Fungus-Insect Symbiosis.</title>
        <authorList>
            <person name="Wang Y."/>
            <person name="Stata M."/>
            <person name="Wang W."/>
            <person name="Stajich J.E."/>
            <person name="White M.M."/>
            <person name="Moncalvo J.M."/>
        </authorList>
    </citation>
    <scope>NUCLEOTIDE SEQUENCE [LARGE SCALE GENOMIC DNA]</scope>
    <source>
        <strain evidence="11 12">SC-DP-2</strain>
    </source>
</reference>
<dbReference type="InterPro" id="IPR036389">
    <property type="entry name" value="RNase_III_sf"/>
</dbReference>
<evidence type="ECO:0000256" key="7">
    <source>
        <dbReference type="ARBA" id="ARBA00035187"/>
    </source>
</evidence>
<accession>A0A2T9ZIE6</accession>
<comment type="subcellular location">
    <subcellularLocation>
        <location evidence="1">Mitochondrion</location>
    </subcellularLocation>
</comment>
<dbReference type="PROSITE" id="PS50142">
    <property type="entry name" value="RNASE_3_2"/>
    <property type="match status" value="1"/>
</dbReference>
<dbReference type="PANTHER" id="PTHR11207:SF32">
    <property type="entry name" value="LARGE RIBOSOMAL SUBUNIT PROTEIN ML44"/>
    <property type="match status" value="1"/>
</dbReference>
<name>A0A2T9ZIE6_9FUNG</name>
<evidence type="ECO:0000313" key="11">
    <source>
        <dbReference type="EMBL" id="PVV04383.1"/>
    </source>
</evidence>
<evidence type="ECO:0000256" key="6">
    <source>
        <dbReference type="ARBA" id="ARBA00024034"/>
    </source>
</evidence>
<protein>
    <recommendedName>
        <fullName evidence="7">Large ribosomal subunit protein mL44</fullName>
    </recommendedName>
</protein>
<keyword evidence="4" id="KW-0496">Mitochondrion</keyword>
<dbReference type="EMBL" id="MBFS01000130">
    <property type="protein sequence ID" value="PVV04383.1"/>
    <property type="molecule type" value="Genomic_DNA"/>
</dbReference>
<dbReference type="PANTHER" id="PTHR11207">
    <property type="entry name" value="RIBONUCLEASE III"/>
    <property type="match status" value="1"/>
</dbReference>
<keyword evidence="3" id="KW-0689">Ribosomal protein</keyword>
<dbReference type="GO" id="GO:0003735">
    <property type="term" value="F:structural constituent of ribosome"/>
    <property type="evidence" value="ECO:0007669"/>
    <property type="project" value="TreeGrafter"/>
</dbReference>
<dbReference type="CDD" id="cd19873">
    <property type="entry name" value="DSRM_MRPL3_like"/>
    <property type="match status" value="1"/>
</dbReference>
<evidence type="ECO:0000256" key="4">
    <source>
        <dbReference type="ARBA" id="ARBA00023128"/>
    </source>
</evidence>
<dbReference type="SMART" id="SM00535">
    <property type="entry name" value="RIBOc"/>
    <property type="match status" value="1"/>
</dbReference>
<dbReference type="Gene3D" id="3.30.160.20">
    <property type="match status" value="1"/>
</dbReference>
<dbReference type="InterPro" id="IPR000999">
    <property type="entry name" value="RNase_III_dom"/>
</dbReference>
<dbReference type="SUPFAM" id="SSF69065">
    <property type="entry name" value="RNase III domain-like"/>
    <property type="match status" value="1"/>
</dbReference>
<dbReference type="InterPro" id="IPR014720">
    <property type="entry name" value="dsRBD_dom"/>
</dbReference>
<dbReference type="InterPro" id="IPR044443">
    <property type="entry name" value="Ribosomal_mL44_DSRM_fung"/>
</dbReference>
<dbReference type="AlphaFoldDB" id="A0A2T9ZIE6"/>
<dbReference type="GO" id="GO:0005739">
    <property type="term" value="C:mitochondrion"/>
    <property type="evidence" value="ECO:0007669"/>
    <property type="project" value="TreeGrafter"/>
</dbReference>
<dbReference type="OrthoDB" id="67027at2759"/>
<comment type="similarity">
    <text evidence="6">Belongs to the ribonuclease III family. Mitochondrion-specific ribosomal protein mL44 subfamily.</text>
</comment>
<dbReference type="InterPro" id="IPR044444">
    <property type="entry name" value="Ribosomal_mL44_DSRM_metazoa"/>
</dbReference>
<dbReference type="GO" id="GO:0003725">
    <property type="term" value="F:double-stranded RNA binding"/>
    <property type="evidence" value="ECO:0007669"/>
    <property type="project" value="InterPro"/>
</dbReference>
<evidence type="ECO:0000256" key="5">
    <source>
        <dbReference type="ARBA" id="ARBA00023274"/>
    </source>
</evidence>
<dbReference type="Pfam" id="PF22892">
    <property type="entry name" value="DSRM_MRPL44"/>
    <property type="match status" value="1"/>
</dbReference>
<dbReference type="CDD" id="cd00593">
    <property type="entry name" value="RIBOc"/>
    <property type="match status" value="1"/>
</dbReference>
<dbReference type="Proteomes" id="UP000245609">
    <property type="component" value="Unassembled WGS sequence"/>
</dbReference>
<evidence type="ECO:0000256" key="1">
    <source>
        <dbReference type="ARBA" id="ARBA00004173"/>
    </source>
</evidence>
<dbReference type="SUPFAM" id="SSF54768">
    <property type="entry name" value="dsRNA-binding domain-like"/>
    <property type="match status" value="1"/>
</dbReference>
<organism evidence="11 12">
    <name type="scientific">Smittium megazygosporum</name>
    <dbReference type="NCBI Taxonomy" id="133381"/>
    <lineage>
        <taxon>Eukaryota</taxon>
        <taxon>Fungi</taxon>
        <taxon>Fungi incertae sedis</taxon>
        <taxon>Zoopagomycota</taxon>
        <taxon>Kickxellomycotina</taxon>
        <taxon>Harpellomycetes</taxon>
        <taxon>Harpellales</taxon>
        <taxon>Legeriomycetaceae</taxon>
        <taxon>Smittium</taxon>
    </lineage>
</organism>
<dbReference type="GO" id="GO:0004525">
    <property type="term" value="F:ribonuclease III activity"/>
    <property type="evidence" value="ECO:0007669"/>
    <property type="project" value="InterPro"/>
</dbReference>
<gene>
    <name evidence="11" type="ORF">BB560_001113</name>
</gene>